<evidence type="ECO:0000256" key="3">
    <source>
        <dbReference type="ARBA" id="ARBA00022741"/>
    </source>
</evidence>
<dbReference type="Pfam" id="PF07714">
    <property type="entry name" value="PK_Tyr_Ser-Thr"/>
    <property type="match status" value="1"/>
</dbReference>
<feature type="domain" description="Protein kinase" evidence="8">
    <location>
        <begin position="128"/>
        <end position="333"/>
    </location>
</feature>
<keyword evidence="7 9" id="KW-0675">Receptor</keyword>
<proteinExistence type="predicted"/>
<dbReference type="GO" id="GO:0005886">
    <property type="term" value="C:plasma membrane"/>
    <property type="evidence" value="ECO:0007669"/>
    <property type="project" value="TreeGrafter"/>
</dbReference>
<accession>A0A061I6G8</accession>
<dbReference type="PROSITE" id="PS50011">
    <property type="entry name" value="PROTEIN_KINASE_DOM"/>
    <property type="match status" value="1"/>
</dbReference>
<dbReference type="InterPro" id="IPR050449">
    <property type="entry name" value="Ephrin_rcpt_TKs"/>
</dbReference>
<dbReference type="EC" id="2.7.10.1" evidence="9"/>
<protein>
    <submittedName>
        <fullName evidence="9">Ephrin type-A receptor</fullName>
        <ecNumber evidence="9">2.7.10.1</ecNumber>
    </submittedName>
</protein>
<organism evidence="9 10">
    <name type="scientific">Cricetulus griseus</name>
    <name type="common">Chinese hamster</name>
    <name type="synonym">Cricetulus barabensis griseus</name>
    <dbReference type="NCBI Taxonomy" id="10029"/>
    <lineage>
        <taxon>Eukaryota</taxon>
        <taxon>Metazoa</taxon>
        <taxon>Chordata</taxon>
        <taxon>Craniata</taxon>
        <taxon>Vertebrata</taxon>
        <taxon>Euteleostomi</taxon>
        <taxon>Mammalia</taxon>
        <taxon>Eutheria</taxon>
        <taxon>Euarchontoglires</taxon>
        <taxon>Glires</taxon>
        <taxon>Rodentia</taxon>
        <taxon>Myomorpha</taxon>
        <taxon>Muroidea</taxon>
        <taxon>Cricetidae</taxon>
        <taxon>Cricetinae</taxon>
        <taxon>Cricetulus</taxon>
    </lineage>
</organism>
<sequence length="333" mass="37788">MLNFCAAPNCTRKSTQSDLAFFRFPRDPARCQKRFLECRINSGEEVLRKRFETTAVNTLFSSKAQQRQMLEIFESCIQEETLREVRDSHFFSIITDDVVNIAGEETCPCCVVTDFDFIVTIVVLKNVLSFTRAFGKNLQGQTSDVFFVASSLTAVLHSLNEVMENIEVYHEFWFEEATNLATKLDIQMKLPGKFGRAQQGRPVMIVVEYMENGSLDSFLRKHDGHFTVIQLVGMLRGIASGMKYLSDMGYVHRDLAARNILVNSNLVCKVSDFGLSRVLEDDPEAAYTTTVINMAFNTAKRWLQVGDRNRQNKRKVIFYGICSDTLIGPLSSS</sequence>
<name>A0A061I6G8_CRIGR</name>
<dbReference type="EMBL" id="KE673876">
    <property type="protein sequence ID" value="ERE76845.1"/>
    <property type="molecule type" value="Genomic_DNA"/>
</dbReference>
<evidence type="ECO:0000256" key="5">
    <source>
        <dbReference type="ARBA" id="ARBA00022840"/>
    </source>
</evidence>
<comment type="subcellular location">
    <subcellularLocation>
        <location evidence="1">Membrane</location>
        <topology evidence="1">Single-pass membrane protein</topology>
    </subcellularLocation>
</comment>
<dbReference type="PRINTS" id="PR00109">
    <property type="entry name" value="TYRKINASE"/>
</dbReference>
<evidence type="ECO:0000256" key="6">
    <source>
        <dbReference type="ARBA" id="ARBA00023136"/>
    </source>
</evidence>
<evidence type="ECO:0000256" key="1">
    <source>
        <dbReference type="ARBA" id="ARBA00004167"/>
    </source>
</evidence>
<evidence type="ECO:0000256" key="4">
    <source>
        <dbReference type="ARBA" id="ARBA00022777"/>
    </source>
</evidence>
<dbReference type="InterPro" id="IPR000719">
    <property type="entry name" value="Prot_kinase_dom"/>
</dbReference>
<dbReference type="AlphaFoldDB" id="A0A061I6G8"/>
<dbReference type="GO" id="GO:0030425">
    <property type="term" value="C:dendrite"/>
    <property type="evidence" value="ECO:0007669"/>
    <property type="project" value="TreeGrafter"/>
</dbReference>
<keyword evidence="3" id="KW-0547">Nucleotide-binding</keyword>
<keyword evidence="5" id="KW-0067">ATP-binding</keyword>
<keyword evidence="2 9" id="KW-0808">Transferase</keyword>
<evidence type="ECO:0000313" key="9">
    <source>
        <dbReference type="EMBL" id="ERE76845.1"/>
    </source>
</evidence>
<dbReference type="PANTHER" id="PTHR46877:SF10">
    <property type="entry name" value="EPHRIN TYPE-A RECEPTOR 6"/>
    <property type="match status" value="1"/>
</dbReference>
<dbReference type="GO" id="GO:0007411">
    <property type="term" value="P:axon guidance"/>
    <property type="evidence" value="ECO:0007669"/>
    <property type="project" value="TreeGrafter"/>
</dbReference>
<dbReference type="SUPFAM" id="SSF56112">
    <property type="entry name" value="Protein kinase-like (PK-like)"/>
    <property type="match status" value="1"/>
</dbReference>
<keyword evidence="6" id="KW-0472">Membrane</keyword>
<dbReference type="InterPro" id="IPR011009">
    <property type="entry name" value="Kinase-like_dom_sf"/>
</dbReference>
<dbReference type="Proteomes" id="UP000030759">
    <property type="component" value="Unassembled WGS sequence"/>
</dbReference>
<reference evidence="10" key="1">
    <citation type="journal article" date="2013" name="Nat. Biotechnol.">
        <title>Chinese hamster genome sequenced from sorted chromosomes.</title>
        <authorList>
            <person name="Brinkrolf K."/>
            <person name="Rupp O."/>
            <person name="Laux H."/>
            <person name="Kollin F."/>
            <person name="Ernst W."/>
            <person name="Linke B."/>
            <person name="Kofler R."/>
            <person name="Romand S."/>
            <person name="Hesse F."/>
            <person name="Budach W.E."/>
            <person name="Galosy S."/>
            <person name="Muller D."/>
            <person name="Noll T."/>
            <person name="Wienberg J."/>
            <person name="Jostock T."/>
            <person name="Leonard M."/>
            <person name="Grillari J."/>
            <person name="Tauch A."/>
            <person name="Goesmann A."/>
            <person name="Helk B."/>
            <person name="Mott J.E."/>
            <person name="Puhler A."/>
            <person name="Borth N."/>
        </authorList>
    </citation>
    <scope>NUCLEOTIDE SEQUENCE [LARGE SCALE GENOMIC DNA]</scope>
    <source>
        <strain evidence="10">17A/GY</strain>
    </source>
</reference>
<evidence type="ECO:0000256" key="2">
    <source>
        <dbReference type="ARBA" id="ARBA00022679"/>
    </source>
</evidence>
<dbReference type="InterPro" id="IPR020635">
    <property type="entry name" value="Tyr_kinase_cat_dom"/>
</dbReference>
<dbReference type="PROSITE" id="PS00109">
    <property type="entry name" value="PROTEIN_KINASE_TYR"/>
    <property type="match status" value="1"/>
</dbReference>
<dbReference type="GO" id="GO:0005005">
    <property type="term" value="F:transmembrane-ephrin receptor activity"/>
    <property type="evidence" value="ECO:0007669"/>
    <property type="project" value="TreeGrafter"/>
</dbReference>
<dbReference type="SMART" id="SM00219">
    <property type="entry name" value="TyrKc"/>
    <property type="match status" value="1"/>
</dbReference>
<dbReference type="Gene3D" id="1.10.510.10">
    <property type="entry name" value="Transferase(Phosphotransferase) domain 1"/>
    <property type="match status" value="1"/>
</dbReference>
<dbReference type="InterPro" id="IPR008266">
    <property type="entry name" value="Tyr_kinase_AS"/>
</dbReference>
<evidence type="ECO:0000259" key="8">
    <source>
        <dbReference type="PROSITE" id="PS50011"/>
    </source>
</evidence>
<dbReference type="PANTHER" id="PTHR46877">
    <property type="entry name" value="EPH RECEPTOR A5"/>
    <property type="match status" value="1"/>
</dbReference>
<dbReference type="GO" id="GO:0005524">
    <property type="term" value="F:ATP binding"/>
    <property type="evidence" value="ECO:0007669"/>
    <property type="project" value="UniProtKB-KW"/>
</dbReference>
<keyword evidence="4" id="KW-0418">Kinase</keyword>
<evidence type="ECO:0000313" key="10">
    <source>
        <dbReference type="Proteomes" id="UP000030759"/>
    </source>
</evidence>
<evidence type="ECO:0000256" key="7">
    <source>
        <dbReference type="ARBA" id="ARBA00023170"/>
    </source>
</evidence>
<dbReference type="InterPro" id="IPR001245">
    <property type="entry name" value="Ser-Thr/Tyr_kinase_cat_dom"/>
</dbReference>
<gene>
    <name evidence="9" type="ORF">H671_4g11524</name>
</gene>